<dbReference type="GeneID" id="11500187"/>
<feature type="compositionally biased region" description="Polar residues" evidence="1">
    <location>
        <begin position="233"/>
        <end position="244"/>
    </location>
</feature>
<dbReference type="EMBL" id="HE616743">
    <property type="protein sequence ID" value="CCE90890.1"/>
    <property type="molecule type" value="Genomic_DNA"/>
</dbReference>
<dbReference type="HOGENOM" id="CLU_794971_0_0_1"/>
<evidence type="ECO:0000256" key="1">
    <source>
        <dbReference type="SAM" id="MobiDB-lite"/>
    </source>
</evidence>
<feature type="region of interest" description="Disordered" evidence="1">
    <location>
        <begin position="183"/>
        <end position="349"/>
    </location>
</feature>
<dbReference type="InParanoid" id="G8ZQJ6"/>
<feature type="compositionally biased region" description="Basic and acidic residues" evidence="1">
    <location>
        <begin position="254"/>
        <end position="319"/>
    </location>
</feature>
<dbReference type="Proteomes" id="UP000005627">
    <property type="component" value="Chromosome 2"/>
</dbReference>
<dbReference type="AlphaFoldDB" id="G8ZQJ6"/>
<feature type="compositionally biased region" description="Basic and acidic residues" evidence="1">
    <location>
        <begin position="335"/>
        <end position="349"/>
    </location>
</feature>
<keyword evidence="3" id="KW-1185">Reference proteome</keyword>
<organism evidence="2 3">
    <name type="scientific">Torulaspora delbrueckii</name>
    <name type="common">Yeast</name>
    <name type="synonym">Candida colliculosa</name>
    <dbReference type="NCBI Taxonomy" id="4950"/>
    <lineage>
        <taxon>Eukaryota</taxon>
        <taxon>Fungi</taxon>
        <taxon>Dikarya</taxon>
        <taxon>Ascomycota</taxon>
        <taxon>Saccharomycotina</taxon>
        <taxon>Saccharomycetes</taxon>
        <taxon>Saccharomycetales</taxon>
        <taxon>Saccharomycetaceae</taxon>
        <taxon>Torulaspora</taxon>
    </lineage>
</organism>
<feature type="compositionally biased region" description="Basic and acidic residues" evidence="1">
    <location>
        <begin position="100"/>
        <end position="111"/>
    </location>
</feature>
<evidence type="ECO:0000313" key="3">
    <source>
        <dbReference type="Proteomes" id="UP000005627"/>
    </source>
</evidence>
<feature type="compositionally biased region" description="Basic residues" evidence="1">
    <location>
        <begin position="112"/>
        <end position="121"/>
    </location>
</feature>
<feature type="compositionally biased region" description="Basic and acidic residues" evidence="1">
    <location>
        <begin position="122"/>
        <end position="147"/>
    </location>
</feature>
<sequence length="349" mass="40496">MDASDLVDFLLKDDDTPLTVCYEMPQLPWQTTEPVKRDHSRGTIVRRKQCLDLSLAETAELLEDLEQLITRPRKQQDVEITVKDHNWGKEQGWPANNEQAAKKCGKEEKARSKSKKHRSHLHHDPNIDVEHRLRQLEEKTKTSDSDRSKKKSKKYRNEAKISEFDPCGEEADPAEIRAIIKAQHIAKKDRDHNVSQIRDLQNSHHKENGKDKEPKMSKKKKHKAELEVGTAADDQSQEVTPTSTKKTRKKKKKKEPEEKQGKDESKNERGNERKNESKNETKTLKDIEIGSKAGKKETKNEKKKDIKDLDHHFNEEVKNKSSGNATRPKRKFKRREAAEKDHLTIQHSK</sequence>
<protein>
    <submittedName>
        <fullName evidence="2">Uncharacterized protein</fullName>
    </submittedName>
</protein>
<evidence type="ECO:0000313" key="2">
    <source>
        <dbReference type="EMBL" id="CCE90890.1"/>
    </source>
</evidence>
<proteinExistence type="predicted"/>
<feature type="compositionally biased region" description="Basic and acidic residues" evidence="1">
    <location>
        <begin position="201"/>
        <end position="216"/>
    </location>
</feature>
<accession>G8ZQJ6</accession>
<feature type="region of interest" description="Disordered" evidence="1">
    <location>
        <begin position="85"/>
        <end position="157"/>
    </location>
</feature>
<dbReference type="KEGG" id="tdl:TDEL_0B07610"/>
<name>G8ZQJ6_TORDE</name>
<dbReference type="RefSeq" id="XP_003680101.1">
    <property type="nucleotide sequence ID" value="XM_003680053.1"/>
</dbReference>
<gene>
    <name evidence="2" type="primary">TDEL0B07610</name>
    <name evidence="2" type="ORF">TDEL_0B07610</name>
</gene>
<reference evidence="2 3" key="1">
    <citation type="journal article" date="2011" name="Proc. Natl. Acad. Sci. U.S.A.">
        <title>Evolutionary erosion of yeast sex chromosomes by mating-type switching accidents.</title>
        <authorList>
            <person name="Gordon J.L."/>
            <person name="Armisen D."/>
            <person name="Proux-Wera E."/>
            <person name="Oheigeartaigh S.S."/>
            <person name="Byrne K.P."/>
            <person name="Wolfe K.H."/>
        </authorList>
    </citation>
    <scope>NUCLEOTIDE SEQUENCE [LARGE SCALE GENOMIC DNA]</scope>
    <source>
        <strain evidence="3">ATCC 10662 / CBS 1146 / NBRC 0425 / NCYC 2629 / NRRL Y-866</strain>
    </source>
</reference>